<sequence length="445" mass="49349">MLWHDKVVWQEGMFLRAQHFQQQDRHFEWMLQARAAPLRPHPWGITELSLDRDLLAAGKFAIASATGIFEDGTPFSVPGHADQPPPLDLPEGTRNCVVFLALPVRQPGSPEVAFTEGPDTAAARYGMRGFEAFDTHSDATVPAELQVGRPRLRFMLETEERAGFTTIGLTRVVEVQADRRVVVDERFIPPCLRVSATPPLANLVGELVGMLGQRAEALGARLSQPGARGVAEVADFLLLQAVNRWQPLLAHWADAGNVHPESLYAALVQLAGELATFTDPRRMAATYPAYRHEDLQRSFAPVVADLRRSLSMVLETNAVAIPLQERQFGVRVGPIVDRNLLRASQFVLSVQADMPTEQLRRIFPNQVKIGAVEHIRELVNVALPGIQVRPLPVAPRQIPFHASAVYFELDRGSPHWAQMQNSGAFAIHVSGEFPNLKMELWAIRG</sequence>
<dbReference type="InterPro" id="IPR010263">
    <property type="entry name" value="T6SS_TssK"/>
</dbReference>
<keyword evidence="2" id="KW-1185">Reference proteome</keyword>
<comment type="caution">
    <text evidence="1">The sequence shown here is derived from an EMBL/GenBank/DDBJ whole genome shotgun (WGS) entry which is preliminary data.</text>
</comment>
<protein>
    <submittedName>
        <fullName evidence="1">Type VI secretion system protein ImpJ</fullName>
    </submittedName>
</protein>
<reference evidence="1 2" key="1">
    <citation type="submission" date="2020-08" db="EMBL/GenBank/DDBJ databases">
        <title>Genomic Encyclopedia of Type Strains, Phase IV (KMG-IV): sequencing the most valuable type-strain genomes for metagenomic binning, comparative biology and taxonomic classification.</title>
        <authorList>
            <person name="Goeker M."/>
        </authorList>
    </citation>
    <scope>NUCLEOTIDE SEQUENCE [LARGE SCALE GENOMIC DNA]</scope>
    <source>
        <strain evidence="1 2">DSM 25895</strain>
    </source>
</reference>
<dbReference type="PANTHER" id="PTHR35566:SF1">
    <property type="entry name" value="TYPE VI SECRETION SYSTEM BASEPLATE COMPONENT TSSK1"/>
    <property type="match status" value="1"/>
</dbReference>
<dbReference type="EMBL" id="JACIJE010000007">
    <property type="protein sequence ID" value="MBB5690620.1"/>
    <property type="molecule type" value="Genomic_DNA"/>
</dbReference>
<accession>A0A840XUA8</accession>
<dbReference type="AlphaFoldDB" id="A0A840XUA8"/>
<proteinExistence type="predicted"/>
<dbReference type="RefSeq" id="WP_184485582.1">
    <property type="nucleotide sequence ID" value="NZ_JAAEDJ010000366.1"/>
</dbReference>
<dbReference type="Proteomes" id="UP000562254">
    <property type="component" value="Unassembled WGS sequence"/>
</dbReference>
<evidence type="ECO:0000313" key="1">
    <source>
        <dbReference type="EMBL" id="MBB5690620.1"/>
    </source>
</evidence>
<name>A0A840XUA8_9PROT</name>
<organism evidence="1 2">
    <name type="scientific">Neoroseomonas alkaliterrae</name>
    <dbReference type="NCBI Taxonomy" id="1452450"/>
    <lineage>
        <taxon>Bacteria</taxon>
        <taxon>Pseudomonadati</taxon>
        <taxon>Pseudomonadota</taxon>
        <taxon>Alphaproteobacteria</taxon>
        <taxon>Acetobacterales</taxon>
        <taxon>Acetobacteraceae</taxon>
        <taxon>Neoroseomonas</taxon>
    </lineage>
</organism>
<dbReference type="PANTHER" id="PTHR35566">
    <property type="entry name" value="BLR3599 PROTEIN"/>
    <property type="match status" value="1"/>
</dbReference>
<dbReference type="Pfam" id="PF05936">
    <property type="entry name" value="T6SS_VasE"/>
    <property type="match status" value="1"/>
</dbReference>
<gene>
    <name evidence="1" type="ORF">FHS88_002755</name>
</gene>
<dbReference type="NCBIfam" id="TIGR03353">
    <property type="entry name" value="VI_chp_4"/>
    <property type="match status" value="1"/>
</dbReference>
<evidence type="ECO:0000313" key="2">
    <source>
        <dbReference type="Proteomes" id="UP000562254"/>
    </source>
</evidence>